<dbReference type="Gene3D" id="2.60.120.10">
    <property type="entry name" value="Jelly Rolls"/>
    <property type="match status" value="1"/>
</dbReference>
<name>A0A927MLA9_9BACL</name>
<protein>
    <submittedName>
        <fullName evidence="3">Transcriptional regulator with XRE-family HTH domain</fullName>
    </submittedName>
</protein>
<dbReference type="GO" id="GO:0003677">
    <property type="term" value="F:DNA binding"/>
    <property type="evidence" value="ECO:0007669"/>
    <property type="project" value="UniProtKB-KW"/>
</dbReference>
<dbReference type="PANTHER" id="PTHR46797">
    <property type="entry name" value="HTH-TYPE TRANSCRIPTIONAL REGULATOR"/>
    <property type="match status" value="1"/>
</dbReference>
<evidence type="ECO:0000259" key="2">
    <source>
        <dbReference type="PROSITE" id="PS50943"/>
    </source>
</evidence>
<dbReference type="InterPro" id="IPR011051">
    <property type="entry name" value="RmlC_Cupin_sf"/>
</dbReference>
<feature type="domain" description="HTH cro/C1-type" evidence="2">
    <location>
        <begin position="9"/>
        <end position="63"/>
    </location>
</feature>
<dbReference type="InterPro" id="IPR013096">
    <property type="entry name" value="Cupin_2"/>
</dbReference>
<evidence type="ECO:0000313" key="4">
    <source>
        <dbReference type="Proteomes" id="UP000658225"/>
    </source>
</evidence>
<dbReference type="EMBL" id="JADBEL010000034">
    <property type="protein sequence ID" value="MBE1556703.1"/>
    <property type="molecule type" value="Genomic_DNA"/>
</dbReference>
<dbReference type="PROSITE" id="PS50943">
    <property type="entry name" value="HTH_CROC1"/>
    <property type="match status" value="1"/>
</dbReference>
<dbReference type="Proteomes" id="UP000658225">
    <property type="component" value="Unassembled WGS sequence"/>
</dbReference>
<dbReference type="AlphaFoldDB" id="A0A927MLA9"/>
<dbReference type="SUPFAM" id="SSF51182">
    <property type="entry name" value="RmlC-like cupins"/>
    <property type="match status" value="1"/>
</dbReference>
<keyword evidence="1" id="KW-0238">DNA-binding</keyword>
<dbReference type="GO" id="GO:0003700">
    <property type="term" value="F:DNA-binding transcription factor activity"/>
    <property type="evidence" value="ECO:0007669"/>
    <property type="project" value="TreeGrafter"/>
</dbReference>
<dbReference type="InterPro" id="IPR050807">
    <property type="entry name" value="TransReg_Diox_bact_type"/>
</dbReference>
<dbReference type="PANTHER" id="PTHR46797:SF25">
    <property type="entry name" value="TRANSCRIPTIONAL REGULATOR"/>
    <property type="match status" value="1"/>
</dbReference>
<accession>A0A927MLA9</accession>
<dbReference type="SMART" id="SM00530">
    <property type="entry name" value="HTH_XRE"/>
    <property type="match status" value="1"/>
</dbReference>
<reference evidence="3" key="1">
    <citation type="submission" date="2020-10" db="EMBL/GenBank/DDBJ databases">
        <title>Genomic Encyclopedia of Type Strains, Phase IV (KMG-IV): sequencing the most valuable type-strain genomes for metagenomic binning, comparative biology and taxonomic classification.</title>
        <authorList>
            <person name="Goeker M."/>
        </authorList>
    </citation>
    <scope>NUCLEOTIDE SEQUENCE</scope>
    <source>
        <strain evidence="3">DSM 13886</strain>
    </source>
</reference>
<gene>
    <name evidence="3" type="ORF">H4683_003829</name>
</gene>
<dbReference type="CDD" id="cd00093">
    <property type="entry name" value="HTH_XRE"/>
    <property type="match status" value="1"/>
</dbReference>
<dbReference type="InterPro" id="IPR014710">
    <property type="entry name" value="RmlC-like_jellyroll"/>
</dbReference>
<dbReference type="GO" id="GO:0005829">
    <property type="term" value="C:cytosol"/>
    <property type="evidence" value="ECO:0007669"/>
    <property type="project" value="TreeGrafter"/>
</dbReference>
<dbReference type="SUPFAM" id="SSF47413">
    <property type="entry name" value="lambda repressor-like DNA-binding domains"/>
    <property type="match status" value="1"/>
</dbReference>
<evidence type="ECO:0000313" key="3">
    <source>
        <dbReference type="EMBL" id="MBE1556703.1"/>
    </source>
</evidence>
<dbReference type="InterPro" id="IPR010982">
    <property type="entry name" value="Lambda_DNA-bd_dom_sf"/>
</dbReference>
<dbReference type="Gene3D" id="1.10.260.40">
    <property type="entry name" value="lambda repressor-like DNA-binding domains"/>
    <property type="match status" value="1"/>
</dbReference>
<dbReference type="CDD" id="cd02209">
    <property type="entry name" value="cupin_XRE_C"/>
    <property type="match status" value="1"/>
</dbReference>
<organism evidence="3 4">
    <name type="scientific">Sporosarcina limicola</name>
    <dbReference type="NCBI Taxonomy" id="34101"/>
    <lineage>
        <taxon>Bacteria</taxon>
        <taxon>Bacillati</taxon>
        <taxon>Bacillota</taxon>
        <taxon>Bacilli</taxon>
        <taxon>Bacillales</taxon>
        <taxon>Caryophanaceae</taxon>
        <taxon>Sporosarcina</taxon>
    </lineage>
</organism>
<dbReference type="RefSeq" id="WP_192600332.1">
    <property type="nucleotide sequence ID" value="NZ_JADBEL010000034.1"/>
</dbReference>
<evidence type="ECO:0000256" key="1">
    <source>
        <dbReference type="ARBA" id="ARBA00023125"/>
    </source>
</evidence>
<proteinExistence type="predicted"/>
<dbReference type="Pfam" id="PF07883">
    <property type="entry name" value="Cupin_2"/>
    <property type="match status" value="1"/>
</dbReference>
<keyword evidence="4" id="KW-1185">Reference proteome</keyword>
<sequence length="189" mass="21568">MNDKIGDSIKELRLNKRMTLSEVSKKSGLSISFLSQVERFKSSVTLTSLKKISEALDVNLSYFFHTNVDQSPSITRNKEREEHNYQDMNFKFSNLLGNFQNPVFEPIIATLLPGEKQRKPYSHKGQEFLYVLEGTLTVILDDNEHLLHLGDSLHIDSTTPHTWFNASEKPAKLLIVATLAEGGMMNRFH</sequence>
<dbReference type="Pfam" id="PF01381">
    <property type="entry name" value="HTH_3"/>
    <property type="match status" value="1"/>
</dbReference>
<dbReference type="InterPro" id="IPR001387">
    <property type="entry name" value="Cro/C1-type_HTH"/>
</dbReference>
<comment type="caution">
    <text evidence="3">The sequence shown here is derived from an EMBL/GenBank/DDBJ whole genome shotgun (WGS) entry which is preliminary data.</text>
</comment>